<gene>
    <name evidence="2" type="ORF">ACFQ1T_02125</name>
</gene>
<keyword evidence="1" id="KW-1133">Transmembrane helix</keyword>
<evidence type="ECO:0008006" key="4">
    <source>
        <dbReference type="Google" id="ProtNLM"/>
    </source>
</evidence>
<evidence type="ECO:0000313" key="2">
    <source>
        <dbReference type="EMBL" id="MFD0928568.1"/>
    </source>
</evidence>
<dbReference type="InterPro" id="IPR037185">
    <property type="entry name" value="EmrE-like"/>
</dbReference>
<keyword evidence="1" id="KW-0812">Transmembrane</keyword>
<dbReference type="EMBL" id="JBHTJW010000001">
    <property type="protein sequence ID" value="MFD0928568.1"/>
    <property type="molecule type" value="Genomic_DNA"/>
</dbReference>
<comment type="caution">
    <text evidence="2">The sequence shown here is derived from an EMBL/GenBank/DDBJ whole genome shotgun (WGS) entry which is preliminary data.</text>
</comment>
<name>A0ABW3GFZ3_9PROT</name>
<evidence type="ECO:0000256" key="1">
    <source>
        <dbReference type="SAM" id="Phobius"/>
    </source>
</evidence>
<proteinExistence type="predicted"/>
<organism evidence="2 3">
    <name type="scientific">Methylophilus glucosoxydans</name>
    <dbReference type="NCBI Taxonomy" id="752553"/>
    <lineage>
        <taxon>Bacteria</taxon>
        <taxon>Pseudomonadati</taxon>
        <taxon>Pseudomonadota</taxon>
        <taxon>Betaproteobacteria</taxon>
        <taxon>Nitrosomonadales</taxon>
        <taxon>Methylophilaceae</taxon>
        <taxon>Methylophilus</taxon>
    </lineage>
</organism>
<dbReference type="Proteomes" id="UP001597106">
    <property type="component" value="Unassembled WGS sequence"/>
</dbReference>
<evidence type="ECO:0000313" key="3">
    <source>
        <dbReference type="Proteomes" id="UP001597106"/>
    </source>
</evidence>
<sequence length="131" mass="14071">MKTLTRTSNASVVWLFSLLIFCDTFSQVLFKMASLEVGAASLESWQSFFAFAGSLLLQPALVGGVMLLLVAFCCWMLLMSRTDLSKAHLISGIAYATVPLVSVYLFAEHLSPAQIMGIGLITLGATISSLS</sequence>
<keyword evidence="3" id="KW-1185">Reference proteome</keyword>
<dbReference type="SUPFAM" id="SSF103481">
    <property type="entry name" value="Multidrug resistance efflux transporter EmrE"/>
    <property type="match status" value="1"/>
</dbReference>
<feature type="transmembrane region" description="Helical" evidence="1">
    <location>
        <begin position="50"/>
        <end position="77"/>
    </location>
</feature>
<protein>
    <recommendedName>
        <fullName evidence="4">EamA domain-containing protein</fullName>
    </recommendedName>
</protein>
<feature type="transmembrane region" description="Helical" evidence="1">
    <location>
        <begin position="89"/>
        <end position="107"/>
    </location>
</feature>
<dbReference type="Gene3D" id="1.10.3730.20">
    <property type="match status" value="1"/>
</dbReference>
<accession>A0ABW3GFZ3</accession>
<keyword evidence="1" id="KW-0472">Membrane</keyword>
<dbReference type="RefSeq" id="WP_194749370.1">
    <property type="nucleotide sequence ID" value="NZ_JBHTJW010000001.1"/>
</dbReference>
<reference evidence="3" key="1">
    <citation type="journal article" date="2019" name="Int. J. Syst. Evol. Microbiol.">
        <title>The Global Catalogue of Microorganisms (GCM) 10K type strain sequencing project: providing services to taxonomists for standard genome sequencing and annotation.</title>
        <authorList>
            <consortium name="The Broad Institute Genomics Platform"/>
            <consortium name="The Broad Institute Genome Sequencing Center for Infectious Disease"/>
            <person name="Wu L."/>
            <person name="Ma J."/>
        </authorList>
    </citation>
    <scope>NUCLEOTIDE SEQUENCE [LARGE SCALE GENOMIC DNA]</scope>
    <source>
        <strain evidence="3">CCUG 59685</strain>
    </source>
</reference>